<keyword evidence="3" id="KW-1185">Reference proteome</keyword>
<evidence type="ECO:0000256" key="1">
    <source>
        <dbReference type="SAM" id="MobiDB-lite"/>
    </source>
</evidence>
<evidence type="ECO:0000313" key="2">
    <source>
        <dbReference type="EMBL" id="CAD8146661.1"/>
    </source>
</evidence>
<evidence type="ECO:0000313" key="3">
    <source>
        <dbReference type="Proteomes" id="UP000683925"/>
    </source>
</evidence>
<accession>A0A8S1SYJ2</accession>
<gene>
    <name evidence="2" type="ORF">POCTA_138.1.T0190021</name>
</gene>
<sequence>MRHRYSSSHSQALNDIIQNVDQQGTQREGLHQCNSIVNLYPIMLPSISKESLLSSARNTSNQSAKTSHLRENEQLQSHSPVSQFQQQYFDAIKNDNCQQALTILINMMILSVDQDNLSQLIKIFRVASLTLLHFQRVCKIDNIHKEYNIFKRICSRFRNHLMGITTFWESYANNYKNMRLEKSSLKSVESIEFAWFMQNLDEELRCYEELGKLCYFNHELNLAKQLHEMSMVGNQRSDSILNISKKGIQQLINNYPPQQISIDQNILSKIIDFPFVIRATKEERDTQNRYLRLKNQNVLLLTECILKVQKRYQTKCYKIIISFLRFLFQLTHLTNL</sequence>
<reference evidence="2" key="1">
    <citation type="submission" date="2021-01" db="EMBL/GenBank/DDBJ databases">
        <authorList>
            <consortium name="Genoscope - CEA"/>
            <person name="William W."/>
        </authorList>
    </citation>
    <scope>NUCLEOTIDE SEQUENCE</scope>
</reference>
<protein>
    <submittedName>
        <fullName evidence="2">Uncharacterized protein</fullName>
    </submittedName>
</protein>
<dbReference type="Proteomes" id="UP000683925">
    <property type="component" value="Unassembled WGS sequence"/>
</dbReference>
<organism evidence="2 3">
    <name type="scientific">Paramecium octaurelia</name>
    <dbReference type="NCBI Taxonomy" id="43137"/>
    <lineage>
        <taxon>Eukaryota</taxon>
        <taxon>Sar</taxon>
        <taxon>Alveolata</taxon>
        <taxon>Ciliophora</taxon>
        <taxon>Intramacronucleata</taxon>
        <taxon>Oligohymenophorea</taxon>
        <taxon>Peniculida</taxon>
        <taxon>Parameciidae</taxon>
        <taxon>Paramecium</taxon>
    </lineage>
</organism>
<name>A0A8S1SYJ2_PAROT</name>
<feature type="compositionally biased region" description="Polar residues" evidence="1">
    <location>
        <begin position="55"/>
        <end position="66"/>
    </location>
</feature>
<dbReference type="AlphaFoldDB" id="A0A8S1SYJ2"/>
<dbReference type="EMBL" id="CAJJDP010000019">
    <property type="protein sequence ID" value="CAD8146661.1"/>
    <property type="molecule type" value="Genomic_DNA"/>
</dbReference>
<comment type="caution">
    <text evidence="2">The sequence shown here is derived from an EMBL/GenBank/DDBJ whole genome shotgun (WGS) entry which is preliminary data.</text>
</comment>
<feature type="region of interest" description="Disordered" evidence="1">
    <location>
        <begin position="55"/>
        <end position="79"/>
    </location>
</feature>
<proteinExistence type="predicted"/>
<dbReference type="OrthoDB" id="297737at2759"/>